<organism evidence="2 3">
    <name type="scientific">Clostridium cavendishii DSM 21758</name>
    <dbReference type="NCBI Taxonomy" id="1121302"/>
    <lineage>
        <taxon>Bacteria</taxon>
        <taxon>Bacillati</taxon>
        <taxon>Bacillota</taxon>
        <taxon>Clostridia</taxon>
        <taxon>Eubacteriales</taxon>
        <taxon>Clostridiaceae</taxon>
        <taxon>Clostridium</taxon>
    </lineage>
</organism>
<proteinExistence type="predicted"/>
<evidence type="ECO:0000313" key="3">
    <source>
        <dbReference type="Proteomes" id="UP000184310"/>
    </source>
</evidence>
<dbReference type="AlphaFoldDB" id="A0A1M6U6U1"/>
<feature type="compositionally biased region" description="Basic and acidic residues" evidence="1">
    <location>
        <begin position="10"/>
        <end position="27"/>
    </location>
</feature>
<evidence type="ECO:0000313" key="2">
    <source>
        <dbReference type="EMBL" id="SHK64894.1"/>
    </source>
</evidence>
<keyword evidence="3" id="KW-1185">Reference proteome</keyword>
<dbReference type="InterPro" id="IPR053788">
    <property type="entry name" value="CPC_1213-like"/>
</dbReference>
<dbReference type="Proteomes" id="UP000184310">
    <property type="component" value="Unassembled WGS sequence"/>
</dbReference>
<accession>A0A1M6U6U1</accession>
<sequence>MSKNRKTRNNKKEDGKFKSKNIKHDPQAESSRAVFSEPKIHELE</sequence>
<reference evidence="2 3" key="1">
    <citation type="submission" date="2016-11" db="EMBL/GenBank/DDBJ databases">
        <authorList>
            <person name="Jaros S."/>
            <person name="Januszkiewicz K."/>
            <person name="Wedrychowicz H."/>
        </authorList>
    </citation>
    <scope>NUCLEOTIDE SEQUENCE [LARGE SCALE GENOMIC DNA]</scope>
    <source>
        <strain evidence="2 3">DSM 21758</strain>
    </source>
</reference>
<dbReference type="NCBIfam" id="NF040908">
    <property type="entry name" value="CPC_1213_fam"/>
    <property type="match status" value="1"/>
</dbReference>
<protein>
    <submittedName>
        <fullName evidence="2">Uncharacterized protein</fullName>
    </submittedName>
</protein>
<evidence type="ECO:0000256" key="1">
    <source>
        <dbReference type="SAM" id="MobiDB-lite"/>
    </source>
</evidence>
<name>A0A1M6U6U1_9CLOT</name>
<gene>
    <name evidence="2" type="ORF">SAMN02745163_04194</name>
</gene>
<dbReference type="EMBL" id="FQZB01000022">
    <property type="protein sequence ID" value="SHK64894.1"/>
    <property type="molecule type" value="Genomic_DNA"/>
</dbReference>
<dbReference type="RefSeq" id="WP_278337162.1">
    <property type="nucleotide sequence ID" value="NZ_FQZB01000022.1"/>
</dbReference>
<feature type="region of interest" description="Disordered" evidence="1">
    <location>
        <begin position="1"/>
        <end position="44"/>
    </location>
</feature>